<keyword evidence="2" id="KW-0812">Transmembrane</keyword>
<evidence type="ECO:0000313" key="3">
    <source>
        <dbReference type="EMBL" id="ECK9502914.1"/>
    </source>
</evidence>
<feature type="region of interest" description="Disordered" evidence="1">
    <location>
        <begin position="50"/>
        <end position="73"/>
    </location>
</feature>
<dbReference type="EMBL" id="AAJEDC010000011">
    <property type="protein sequence ID" value="ECK9502914.1"/>
    <property type="molecule type" value="Genomic_DNA"/>
</dbReference>
<reference evidence="3 4" key="1">
    <citation type="submission" date="2019-05" db="EMBL/GenBank/DDBJ databases">
        <authorList>
            <consortium name="GenomeTrakr network: Whole genome sequencing for foodborne pathogen traceback"/>
        </authorList>
    </citation>
    <scope>NUCLEOTIDE SEQUENCE [LARGE SCALE GENOMIC DNA]</scope>
    <source>
        <strain evidence="3 4">CFSAN000522</strain>
    </source>
</reference>
<keyword evidence="2" id="KW-1133">Transmembrane helix</keyword>
<sequence length="73" mass="7834">MTLAQIQYSAKSEIFVFLTLVELFPFLVWTNIPPQCSIFPSEYGHSGKGEVFSPAHGVPPVAPSSAPASARPS</sequence>
<evidence type="ECO:0000256" key="1">
    <source>
        <dbReference type="SAM" id="MobiDB-lite"/>
    </source>
</evidence>
<dbReference type="AlphaFoldDB" id="A0A5Y7AIJ3"/>
<dbReference type="Proteomes" id="UP000427205">
    <property type="component" value="Unassembled WGS sequence"/>
</dbReference>
<comment type="caution">
    <text evidence="3">The sequence shown here is derived from an EMBL/GenBank/DDBJ whole genome shotgun (WGS) entry which is preliminary data.</text>
</comment>
<gene>
    <name evidence="3" type="ORF">CFSAN000522_16840</name>
</gene>
<accession>A0A5Y7AIJ3</accession>
<feature type="transmembrane region" description="Helical" evidence="2">
    <location>
        <begin position="12"/>
        <end position="32"/>
    </location>
</feature>
<feature type="compositionally biased region" description="Low complexity" evidence="1">
    <location>
        <begin position="53"/>
        <end position="73"/>
    </location>
</feature>
<name>A0A5Y7AIJ3_SALIN</name>
<protein>
    <submittedName>
        <fullName evidence="3">Uncharacterized protein</fullName>
    </submittedName>
</protein>
<organism evidence="3 4">
    <name type="scientific">Salmonella enterica subsp. enterica serovar Infantis str. CFSAN000522</name>
    <dbReference type="NCBI Taxonomy" id="1299258"/>
    <lineage>
        <taxon>Bacteria</taxon>
        <taxon>Pseudomonadati</taxon>
        <taxon>Pseudomonadota</taxon>
        <taxon>Gammaproteobacteria</taxon>
        <taxon>Enterobacterales</taxon>
        <taxon>Enterobacteriaceae</taxon>
        <taxon>Salmonella</taxon>
    </lineage>
</organism>
<evidence type="ECO:0000256" key="2">
    <source>
        <dbReference type="SAM" id="Phobius"/>
    </source>
</evidence>
<keyword evidence="2" id="KW-0472">Membrane</keyword>
<evidence type="ECO:0000313" key="4">
    <source>
        <dbReference type="Proteomes" id="UP000427205"/>
    </source>
</evidence>
<proteinExistence type="predicted"/>